<dbReference type="GO" id="GO:0005634">
    <property type="term" value="C:nucleus"/>
    <property type="evidence" value="ECO:0007669"/>
    <property type="project" value="InterPro"/>
</dbReference>
<evidence type="ECO:0000259" key="1">
    <source>
        <dbReference type="PROSITE" id="PS50222"/>
    </source>
</evidence>
<dbReference type="SUPFAM" id="SSF47391">
    <property type="entry name" value="Dimerization-anchoring domain of cAMP-dependent PK regulatory subunit"/>
    <property type="match status" value="1"/>
</dbReference>
<dbReference type="Pfam" id="PF24548">
    <property type="entry name" value="EF_EFCAB10_C"/>
    <property type="match status" value="1"/>
</dbReference>
<dbReference type="InterPro" id="IPR002048">
    <property type="entry name" value="EF_hand_dom"/>
</dbReference>
<dbReference type="CDD" id="cd22976">
    <property type="entry name" value="DD_EFCAB10"/>
    <property type="match status" value="1"/>
</dbReference>
<dbReference type="EMBL" id="CAJNOQ010006076">
    <property type="protein sequence ID" value="CAF1122561.1"/>
    <property type="molecule type" value="Genomic_DNA"/>
</dbReference>
<protein>
    <recommendedName>
        <fullName evidence="1">EF-hand domain-containing protein</fullName>
    </recommendedName>
</protein>
<dbReference type="Pfam" id="PF15163">
    <property type="entry name" value="Meiosis_expr"/>
    <property type="match status" value="1"/>
</dbReference>
<reference evidence="2" key="1">
    <citation type="submission" date="2021-02" db="EMBL/GenBank/DDBJ databases">
        <authorList>
            <person name="Nowell W R."/>
        </authorList>
    </citation>
    <scope>NUCLEOTIDE SEQUENCE</scope>
</reference>
<sequence>MTTMDFLEPKSLFRPTHWSKEVENAYRFQLAGYRDETEYKALRNVAQILAENRTTMAHSRKNLGNPQNQLEQTAADYLRTHRIHDLFNNISASLVYNKPEDPKEFMIDFLEKLKKAQSSGFAHPSLIQDNDINSIFRMLDPVGRGYVSYAQYASALEALGITQYNQTPTGIKDDRISQEVFCREA</sequence>
<feature type="domain" description="EF-hand" evidence="1">
    <location>
        <begin position="127"/>
        <end position="162"/>
    </location>
</feature>
<dbReference type="EMBL" id="CAJOBC010006076">
    <property type="protein sequence ID" value="CAF3886129.1"/>
    <property type="molecule type" value="Genomic_DNA"/>
</dbReference>
<evidence type="ECO:0000313" key="4">
    <source>
        <dbReference type="Proteomes" id="UP000663829"/>
    </source>
</evidence>
<dbReference type="OrthoDB" id="10260455at2759"/>
<dbReference type="AlphaFoldDB" id="A0A814QPB9"/>
<gene>
    <name evidence="2" type="ORF">GPM918_LOCUS19767</name>
    <name evidence="3" type="ORF">SRO942_LOCUS19764</name>
</gene>
<dbReference type="InterPro" id="IPR039879">
    <property type="entry name" value="EFC10"/>
</dbReference>
<dbReference type="Proteomes" id="UP000663829">
    <property type="component" value="Unassembled WGS sequence"/>
</dbReference>
<dbReference type="InterPro" id="IPR049760">
    <property type="entry name" value="DD_EFCAB10"/>
</dbReference>
<accession>A0A814QPB9</accession>
<dbReference type="PANTHER" id="PTHR21847">
    <property type="entry name" value="EF-HAND CALCIUM-BINDING DOMAIN-CONTAINING PROTEIN 10"/>
    <property type="match status" value="1"/>
</dbReference>
<dbReference type="Proteomes" id="UP000681722">
    <property type="component" value="Unassembled WGS sequence"/>
</dbReference>
<keyword evidence="4" id="KW-1185">Reference proteome</keyword>
<dbReference type="Gene3D" id="1.20.890.10">
    <property type="entry name" value="cAMP-dependent protein kinase regulatory subunit, dimerization-anchoring domain"/>
    <property type="match status" value="1"/>
</dbReference>
<proteinExistence type="predicted"/>
<dbReference type="PROSITE" id="PS50222">
    <property type="entry name" value="EF_HAND_2"/>
    <property type="match status" value="1"/>
</dbReference>
<organism evidence="2 4">
    <name type="scientific">Didymodactylos carnosus</name>
    <dbReference type="NCBI Taxonomy" id="1234261"/>
    <lineage>
        <taxon>Eukaryota</taxon>
        <taxon>Metazoa</taxon>
        <taxon>Spiralia</taxon>
        <taxon>Gnathifera</taxon>
        <taxon>Rotifera</taxon>
        <taxon>Eurotatoria</taxon>
        <taxon>Bdelloidea</taxon>
        <taxon>Philodinida</taxon>
        <taxon>Philodinidae</taxon>
        <taxon>Didymodactylos</taxon>
    </lineage>
</organism>
<dbReference type="GO" id="GO:0005509">
    <property type="term" value="F:calcium ion binding"/>
    <property type="evidence" value="ECO:0007669"/>
    <property type="project" value="InterPro"/>
</dbReference>
<evidence type="ECO:0000313" key="2">
    <source>
        <dbReference type="EMBL" id="CAF1122561.1"/>
    </source>
</evidence>
<name>A0A814QPB9_9BILA</name>
<dbReference type="PANTHER" id="PTHR21847:SF1">
    <property type="entry name" value="EF-HAND CALCIUM-BINDING DOMAIN-CONTAINING PROTEIN 10"/>
    <property type="match status" value="1"/>
</dbReference>
<dbReference type="InterPro" id="IPR020186">
    <property type="entry name" value="Meiosis-expressed_gene_1"/>
</dbReference>
<evidence type="ECO:0000313" key="3">
    <source>
        <dbReference type="EMBL" id="CAF3886129.1"/>
    </source>
</evidence>
<comment type="caution">
    <text evidence="2">The sequence shown here is derived from an EMBL/GenBank/DDBJ whole genome shotgun (WGS) entry which is preliminary data.</text>
</comment>
<dbReference type="InterPro" id="IPR056587">
    <property type="entry name" value="EF_EFCAB10_C"/>
</dbReference>